<evidence type="ECO:0000313" key="1">
    <source>
        <dbReference type="EMBL" id="GGC61587.1"/>
    </source>
</evidence>
<sequence>MPRKPSRKAILSACGVVIGGKLALRMEGFGLGNACMMPCCKGKIKQGLQIAGLFRHALSK</sequence>
<dbReference type="AlphaFoldDB" id="A0A916U5Q7"/>
<gene>
    <name evidence="1" type="ORF">GCM10011396_05680</name>
</gene>
<organism evidence="1 2">
    <name type="scientific">Undibacterium terreum</name>
    <dbReference type="NCBI Taxonomy" id="1224302"/>
    <lineage>
        <taxon>Bacteria</taxon>
        <taxon>Pseudomonadati</taxon>
        <taxon>Pseudomonadota</taxon>
        <taxon>Betaproteobacteria</taxon>
        <taxon>Burkholderiales</taxon>
        <taxon>Oxalobacteraceae</taxon>
        <taxon>Undibacterium</taxon>
    </lineage>
</organism>
<keyword evidence="2" id="KW-1185">Reference proteome</keyword>
<accession>A0A916U5Q7</accession>
<evidence type="ECO:0000313" key="2">
    <source>
        <dbReference type="Proteomes" id="UP000637423"/>
    </source>
</evidence>
<protein>
    <submittedName>
        <fullName evidence="1">Uncharacterized protein</fullName>
    </submittedName>
</protein>
<dbReference type="EMBL" id="BMED01000001">
    <property type="protein sequence ID" value="GGC61587.1"/>
    <property type="molecule type" value="Genomic_DNA"/>
</dbReference>
<proteinExistence type="predicted"/>
<dbReference type="Proteomes" id="UP000637423">
    <property type="component" value="Unassembled WGS sequence"/>
</dbReference>
<name>A0A916U5Q7_9BURK</name>
<comment type="caution">
    <text evidence="1">The sequence shown here is derived from an EMBL/GenBank/DDBJ whole genome shotgun (WGS) entry which is preliminary data.</text>
</comment>
<reference evidence="1" key="2">
    <citation type="submission" date="2020-09" db="EMBL/GenBank/DDBJ databases">
        <authorList>
            <person name="Sun Q."/>
            <person name="Zhou Y."/>
        </authorList>
    </citation>
    <scope>NUCLEOTIDE SEQUENCE</scope>
    <source>
        <strain evidence="1">CGMCC 1.10998</strain>
    </source>
</reference>
<reference evidence="1" key="1">
    <citation type="journal article" date="2014" name="Int. J. Syst. Evol. Microbiol.">
        <title>Complete genome sequence of Corynebacterium casei LMG S-19264T (=DSM 44701T), isolated from a smear-ripened cheese.</title>
        <authorList>
            <consortium name="US DOE Joint Genome Institute (JGI-PGF)"/>
            <person name="Walter F."/>
            <person name="Albersmeier A."/>
            <person name="Kalinowski J."/>
            <person name="Ruckert C."/>
        </authorList>
    </citation>
    <scope>NUCLEOTIDE SEQUENCE</scope>
    <source>
        <strain evidence="1">CGMCC 1.10998</strain>
    </source>
</reference>